<dbReference type="GO" id="GO:0005634">
    <property type="term" value="C:nucleus"/>
    <property type="evidence" value="ECO:0007669"/>
    <property type="project" value="UniProtKB-SubCell"/>
</dbReference>
<proteinExistence type="inferred from homology"/>
<feature type="compositionally biased region" description="Basic and acidic residues" evidence="7">
    <location>
        <begin position="17"/>
        <end position="27"/>
    </location>
</feature>
<accession>A0A9W9LQQ7</accession>
<reference evidence="9" key="2">
    <citation type="journal article" date="2023" name="IMA Fungus">
        <title>Comparative genomic study of the Penicillium genus elucidates a diverse pangenome and 15 lateral gene transfer events.</title>
        <authorList>
            <person name="Petersen C."/>
            <person name="Sorensen T."/>
            <person name="Nielsen M.R."/>
            <person name="Sondergaard T.E."/>
            <person name="Sorensen J.L."/>
            <person name="Fitzpatrick D.A."/>
            <person name="Frisvad J.C."/>
            <person name="Nielsen K.L."/>
        </authorList>
    </citation>
    <scope>NUCLEOTIDE SEQUENCE</scope>
    <source>
        <strain evidence="9">IBT 26290</strain>
    </source>
</reference>
<comment type="subunit">
    <text evidence="6">Forms a heterotrimer with H2A.Z-H2B, stabilizing the association of the histone dimer. Also, with a lower affinity, forms a heterotrimer with H2A-H2B.</text>
</comment>
<dbReference type="OrthoDB" id="4174291at2759"/>
<reference evidence="9" key="1">
    <citation type="submission" date="2022-11" db="EMBL/GenBank/DDBJ databases">
        <authorList>
            <person name="Petersen C."/>
        </authorList>
    </citation>
    <scope>NUCLEOTIDE SEQUENCE</scope>
    <source>
        <strain evidence="9">IBT 26290</strain>
    </source>
</reference>
<keyword evidence="5" id="KW-0539">Nucleus</keyword>
<gene>
    <name evidence="9" type="ORF">N7482_004667</name>
</gene>
<organism evidence="9 10">
    <name type="scientific">Penicillium canariense</name>
    <dbReference type="NCBI Taxonomy" id="189055"/>
    <lineage>
        <taxon>Eukaryota</taxon>
        <taxon>Fungi</taxon>
        <taxon>Dikarya</taxon>
        <taxon>Ascomycota</taxon>
        <taxon>Pezizomycotina</taxon>
        <taxon>Eurotiomycetes</taxon>
        <taxon>Eurotiomycetidae</taxon>
        <taxon>Eurotiales</taxon>
        <taxon>Aspergillaceae</taxon>
        <taxon>Penicillium</taxon>
    </lineage>
</organism>
<name>A0A9W9LQQ7_9EURO</name>
<evidence type="ECO:0000256" key="4">
    <source>
        <dbReference type="ARBA" id="ARBA00023186"/>
    </source>
</evidence>
<feature type="compositionally biased region" description="Acidic residues" evidence="7">
    <location>
        <begin position="90"/>
        <end position="112"/>
    </location>
</feature>
<sequence>MGDHATINNPSATDAAFAEKGKGKAQDPEISMEEDSSSESENENEMADNDDEDADDQLEPISQDNIISGGRRTRGKNIDWQEVRDNNADAMEDDEDDDEDYQGGDNDDQMHD</sequence>
<evidence type="ECO:0000256" key="7">
    <source>
        <dbReference type="SAM" id="MobiDB-lite"/>
    </source>
</evidence>
<feature type="compositionally biased region" description="Basic and acidic residues" evidence="7">
    <location>
        <begin position="76"/>
        <end position="87"/>
    </location>
</feature>
<evidence type="ECO:0000256" key="5">
    <source>
        <dbReference type="ARBA" id="ARBA00023242"/>
    </source>
</evidence>
<evidence type="ECO:0000256" key="1">
    <source>
        <dbReference type="ARBA" id="ARBA00002212"/>
    </source>
</evidence>
<evidence type="ECO:0000259" key="8">
    <source>
        <dbReference type="SMART" id="SM01082"/>
    </source>
</evidence>
<dbReference type="InterPro" id="IPR019098">
    <property type="entry name" value="Histone_chaperone_domain_CHZ"/>
</dbReference>
<feature type="domain" description="Histone chaperone" evidence="8">
    <location>
        <begin position="51"/>
        <end position="89"/>
    </location>
</feature>
<dbReference type="AlphaFoldDB" id="A0A9W9LQQ7"/>
<evidence type="ECO:0000256" key="2">
    <source>
        <dbReference type="ARBA" id="ARBA00004123"/>
    </source>
</evidence>
<evidence type="ECO:0000313" key="9">
    <source>
        <dbReference type="EMBL" id="KAJ5169073.1"/>
    </source>
</evidence>
<dbReference type="SMART" id="SM01082">
    <property type="entry name" value="CHZ"/>
    <property type="match status" value="1"/>
</dbReference>
<keyword evidence="4" id="KW-0143">Chaperone</keyword>
<feature type="region of interest" description="Disordered" evidence="7">
    <location>
        <begin position="1"/>
        <end position="112"/>
    </location>
</feature>
<evidence type="ECO:0000256" key="6">
    <source>
        <dbReference type="ARBA" id="ARBA00025877"/>
    </source>
</evidence>
<dbReference type="Proteomes" id="UP001149163">
    <property type="component" value="Unassembled WGS sequence"/>
</dbReference>
<protein>
    <submittedName>
        <fullName evidence="9">Histone H2A.Z-specific chaperone chz1</fullName>
    </submittedName>
</protein>
<dbReference type="EMBL" id="JAPQKN010000002">
    <property type="protein sequence ID" value="KAJ5169073.1"/>
    <property type="molecule type" value="Genomic_DNA"/>
</dbReference>
<feature type="compositionally biased region" description="Polar residues" evidence="7">
    <location>
        <begin position="1"/>
        <end position="12"/>
    </location>
</feature>
<evidence type="ECO:0000313" key="10">
    <source>
        <dbReference type="Proteomes" id="UP001149163"/>
    </source>
</evidence>
<feature type="compositionally biased region" description="Acidic residues" evidence="7">
    <location>
        <begin position="30"/>
        <end position="58"/>
    </location>
</feature>
<dbReference type="Pfam" id="PF09649">
    <property type="entry name" value="CHZ"/>
    <property type="match status" value="1"/>
</dbReference>
<comment type="subcellular location">
    <subcellularLocation>
        <location evidence="2">Nucleus</location>
    </subcellularLocation>
</comment>
<dbReference type="GeneID" id="81425968"/>
<comment type="function">
    <text evidence="1">Forms a chaperone-bound H2A.Z-H2B complex that acts as a source for SWR1 complex-dependent H2A to H2A.Z histone replacement in chromatin.</text>
</comment>
<comment type="similarity">
    <text evidence="3">Belongs to the CHZ1 family.</text>
</comment>
<keyword evidence="10" id="KW-1185">Reference proteome</keyword>
<evidence type="ECO:0000256" key="3">
    <source>
        <dbReference type="ARBA" id="ARBA00008057"/>
    </source>
</evidence>
<comment type="caution">
    <text evidence="9">The sequence shown here is derived from an EMBL/GenBank/DDBJ whole genome shotgun (WGS) entry which is preliminary data.</text>
</comment>
<dbReference type="RefSeq" id="XP_056545534.1">
    <property type="nucleotide sequence ID" value="XM_056686792.1"/>
</dbReference>